<dbReference type="AlphaFoldDB" id="A0A367JQS9"/>
<dbReference type="STRING" id="4846.A0A367JQS9"/>
<feature type="region of interest" description="Disordered" evidence="2">
    <location>
        <begin position="113"/>
        <end position="142"/>
    </location>
</feature>
<sequence length="612" mass="70451">MLNNDSVQTHNSSNQESSSDPVLMPQLASNQPSSNNEEFDFPQSPKPTIVLVSKKNVKHASYHATTTHLIKRRLKKAFSSVSILSPPQNRLAFINAVKTAWLLQIKKKKKTQYAPKKHYKLHRKRSASTTSQETVSSQGSKNGDIGISKNKFDFPPITAEALSELSIPHLFQSLQIRHDLLIDPHLTFRPNLTLEKAQESQHYWRRLDQLIQLCSCKNFVDENNDNHYQLIILVRNLLSELSLILVSLISPFPTHITTSFVWNWPSYITENSIIAVFDPDVVQQQLMQGCLNIHFKFDFLHSILSPLCPEQAEKIQKLVERDEYAKALESCFLTLETIKLDCANKALHYYRSNLLETGTSIEWNVFLKQLDNGEINISSVSDWMTCSWNRLGSSAKFIHFFRSGIIDLVTDDNDTIKALQLSTCSFPITFSYDEKRLKHQMRHEFQNIIVIGLLLMPYRLMAGKKAKQTELYQLKSTYSKLLKDASITSGRVSCFHLALHACNMVKQQQNQPMKHNDVIEQARYWSNWMNQNLRNTSPVYQVMYYRVRSIILHAMTQGSFVEQDIQQQHATIGLEQEIGKLSEKLSLIADYNLRTFGSLYTYLLPSIRHKVI</sequence>
<feature type="region of interest" description="Disordered" evidence="2">
    <location>
        <begin position="1"/>
        <end position="45"/>
    </location>
</feature>
<dbReference type="PANTHER" id="PTHR12832">
    <property type="entry name" value="TESTIS-SPECIFIC PROTEIN PBS13 T-COMPLEX 11"/>
    <property type="match status" value="1"/>
</dbReference>
<feature type="compositionally biased region" description="Polar residues" evidence="2">
    <location>
        <begin position="27"/>
        <end position="36"/>
    </location>
</feature>
<feature type="compositionally biased region" description="Basic residues" evidence="2">
    <location>
        <begin position="113"/>
        <end position="126"/>
    </location>
</feature>
<feature type="compositionally biased region" description="Polar residues" evidence="2">
    <location>
        <begin position="1"/>
        <end position="20"/>
    </location>
</feature>
<gene>
    <name evidence="3" type="ORF">CU098_005992</name>
</gene>
<evidence type="ECO:0000256" key="1">
    <source>
        <dbReference type="ARBA" id="ARBA00010954"/>
    </source>
</evidence>
<keyword evidence="4" id="KW-1185">Reference proteome</keyword>
<evidence type="ECO:0000256" key="2">
    <source>
        <dbReference type="SAM" id="MobiDB-lite"/>
    </source>
</evidence>
<evidence type="ECO:0000313" key="3">
    <source>
        <dbReference type="EMBL" id="RCH92288.1"/>
    </source>
</evidence>
<reference evidence="3 4" key="1">
    <citation type="journal article" date="2018" name="G3 (Bethesda)">
        <title>Phylogenetic and Phylogenomic Definition of Rhizopus Species.</title>
        <authorList>
            <person name="Gryganskyi A.P."/>
            <person name="Golan J."/>
            <person name="Dolatabadi S."/>
            <person name="Mondo S."/>
            <person name="Robb S."/>
            <person name="Idnurm A."/>
            <person name="Muszewska A."/>
            <person name="Steczkiewicz K."/>
            <person name="Masonjones S."/>
            <person name="Liao H.L."/>
            <person name="Gajdeczka M.T."/>
            <person name="Anike F."/>
            <person name="Vuek A."/>
            <person name="Anishchenko I.M."/>
            <person name="Voigt K."/>
            <person name="de Hoog G.S."/>
            <person name="Smith M.E."/>
            <person name="Heitman J."/>
            <person name="Vilgalys R."/>
            <person name="Stajich J.E."/>
        </authorList>
    </citation>
    <scope>NUCLEOTIDE SEQUENCE [LARGE SCALE GENOMIC DNA]</scope>
    <source>
        <strain evidence="3 4">LSU 92-RS-03</strain>
    </source>
</reference>
<dbReference type="InterPro" id="IPR008862">
    <property type="entry name" value="Tcp11"/>
</dbReference>
<dbReference type="Proteomes" id="UP000253551">
    <property type="component" value="Unassembled WGS sequence"/>
</dbReference>
<comment type="similarity">
    <text evidence="1">Belongs to the TCP11 family.</text>
</comment>
<dbReference type="GO" id="GO:0010737">
    <property type="term" value="P:protein kinase A signaling"/>
    <property type="evidence" value="ECO:0007669"/>
    <property type="project" value="TreeGrafter"/>
</dbReference>
<dbReference type="Pfam" id="PF05794">
    <property type="entry name" value="Tcp11"/>
    <property type="match status" value="1"/>
</dbReference>
<proteinExistence type="inferred from homology"/>
<comment type="caution">
    <text evidence="3">The sequence shown here is derived from an EMBL/GenBank/DDBJ whole genome shotgun (WGS) entry which is preliminary data.</text>
</comment>
<dbReference type="OrthoDB" id="276323at2759"/>
<dbReference type="PANTHER" id="PTHR12832:SF11">
    <property type="entry name" value="LD23868P"/>
    <property type="match status" value="1"/>
</dbReference>
<accession>A0A367JQS9</accession>
<name>A0A367JQS9_RHIST</name>
<feature type="compositionally biased region" description="Polar residues" evidence="2">
    <location>
        <begin position="127"/>
        <end position="141"/>
    </location>
</feature>
<organism evidence="3 4">
    <name type="scientific">Rhizopus stolonifer</name>
    <name type="common">Rhizopus nigricans</name>
    <dbReference type="NCBI Taxonomy" id="4846"/>
    <lineage>
        <taxon>Eukaryota</taxon>
        <taxon>Fungi</taxon>
        <taxon>Fungi incertae sedis</taxon>
        <taxon>Mucoromycota</taxon>
        <taxon>Mucoromycotina</taxon>
        <taxon>Mucoromycetes</taxon>
        <taxon>Mucorales</taxon>
        <taxon>Mucorineae</taxon>
        <taxon>Rhizopodaceae</taxon>
        <taxon>Rhizopus</taxon>
    </lineage>
</organism>
<protein>
    <submittedName>
        <fullName evidence="3">Uncharacterized protein</fullName>
    </submittedName>
</protein>
<dbReference type="EMBL" id="PJQM01002864">
    <property type="protein sequence ID" value="RCH92288.1"/>
    <property type="molecule type" value="Genomic_DNA"/>
</dbReference>
<evidence type="ECO:0000313" key="4">
    <source>
        <dbReference type="Proteomes" id="UP000253551"/>
    </source>
</evidence>